<dbReference type="InterPro" id="IPR039143">
    <property type="entry name" value="GNPNAT1-like"/>
</dbReference>
<evidence type="ECO:0000259" key="1">
    <source>
        <dbReference type="PROSITE" id="PS51186"/>
    </source>
</evidence>
<sequence>MDILIAETKEQSNDALAVRYKVFVEEQNVPEEEEIDQYEEDAIHFVAYDGGTPAGAGRIRIQDQTVKVERICVLNAYRGKKVGQAIMKKIEETSKERGFNQFLLNAQTHAVPFYKRIGYQVTSGEFMDAGIPHVQMKKRI</sequence>
<dbReference type="Pfam" id="PF13673">
    <property type="entry name" value="Acetyltransf_10"/>
    <property type="match status" value="1"/>
</dbReference>
<dbReference type="Proteomes" id="UP001596505">
    <property type="component" value="Unassembled WGS sequence"/>
</dbReference>
<comment type="caution">
    <text evidence="2">The sequence shown here is derived from an EMBL/GenBank/DDBJ whole genome shotgun (WGS) entry which is preliminary data.</text>
</comment>
<reference evidence="3" key="1">
    <citation type="journal article" date="2019" name="Int. J. Syst. Evol. Microbiol.">
        <title>The Global Catalogue of Microorganisms (GCM) 10K type strain sequencing project: providing services to taxonomists for standard genome sequencing and annotation.</title>
        <authorList>
            <consortium name="The Broad Institute Genomics Platform"/>
            <consortium name="The Broad Institute Genome Sequencing Center for Infectious Disease"/>
            <person name="Wu L."/>
            <person name="Ma J."/>
        </authorList>
    </citation>
    <scope>NUCLEOTIDE SEQUENCE [LARGE SCALE GENOMIC DNA]</scope>
    <source>
        <strain evidence="3">CGMCC 1.16305</strain>
    </source>
</reference>
<accession>A0ABW2Q0H8</accession>
<evidence type="ECO:0000313" key="3">
    <source>
        <dbReference type="Proteomes" id="UP001596505"/>
    </source>
</evidence>
<dbReference type="PROSITE" id="PS51186">
    <property type="entry name" value="GNAT"/>
    <property type="match status" value="1"/>
</dbReference>
<dbReference type="EMBL" id="JBHTCO010000018">
    <property type="protein sequence ID" value="MFC7394100.1"/>
    <property type="molecule type" value="Genomic_DNA"/>
</dbReference>
<dbReference type="Gene3D" id="3.40.630.30">
    <property type="match status" value="1"/>
</dbReference>
<feature type="domain" description="N-acetyltransferase" evidence="1">
    <location>
        <begin position="1"/>
        <end position="140"/>
    </location>
</feature>
<dbReference type="InterPro" id="IPR000182">
    <property type="entry name" value="GNAT_dom"/>
</dbReference>
<name>A0ABW2Q0H8_9BACL</name>
<evidence type="ECO:0000313" key="2">
    <source>
        <dbReference type="EMBL" id="MFC7394100.1"/>
    </source>
</evidence>
<proteinExistence type="predicted"/>
<protein>
    <submittedName>
        <fullName evidence="2">GNAT family N-acetyltransferase</fullName>
    </submittedName>
</protein>
<keyword evidence="3" id="KW-1185">Reference proteome</keyword>
<dbReference type="CDD" id="cd04301">
    <property type="entry name" value="NAT_SF"/>
    <property type="match status" value="1"/>
</dbReference>
<organism evidence="2 3">
    <name type="scientific">Scopulibacillus cellulosilyticus</name>
    <dbReference type="NCBI Taxonomy" id="2665665"/>
    <lineage>
        <taxon>Bacteria</taxon>
        <taxon>Bacillati</taxon>
        <taxon>Bacillota</taxon>
        <taxon>Bacilli</taxon>
        <taxon>Bacillales</taxon>
        <taxon>Sporolactobacillaceae</taxon>
        <taxon>Scopulibacillus</taxon>
    </lineage>
</organism>
<dbReference type="RefSeq" id="WP_380967121.1">
    <property type="nucleotide sequence ID" value="NZ_JBHTCO010000018.1"/>
</dbReference>
<dbReference type="SUPFAM" id="SSF55729">
    <property type="entry name" value="Acyl-CoA N-acyltransferases (Nat)"/>
    <property type="match status" value="1"/>
</dbReference>
<gene>
    <name evidence="2" type="ORF">ACFQRG_14180</name>
</gene>
<dbReference type="InterPro" id="IPR016181">
    <property type="entry name" value="Acyl_CoA_acyltransferase"/>
</dbReference>
<dbReference type="PANTHER" id="PTHR13355:SF11">
    <property type="entry name" value="GLUCOSAMINE 6-PHOSPHATE N-ACETYLTRANSFERASE"/>
    <property type="match status" value="1"/>
</dbReference>
<dbReference type="PANTHER" id="PTHR13355">
    <property type="entry name" value="GLUCOSAMINE 6-PHOSPHATE N-ACETYLTRANSFERASE"/>
    <property type="match status" value="1"/>
</dbReference>